<evidence type="ECO:0000256" key="1">
    <source>
        <dbReference type="SAM" id="MobiDB-lite"/>
    </source>
</evidence>
<gene>
    <name evidence="2" type="ORF">B0J13DRAFT_455633</name>
</gene>
<proteinExistence type="predicted"/>
<reference evidence="2" key="1">
    <citation type="journal article" date="2021" name="Nat. Commun.">
        <title>Genetic determinants of endophytism in the Arabidopsis root mycobiome.</title>
        <authorList>
            <person name="Mesny F."/>
            <person name="Miyauchi S."/>
            <person name="Thiergart T."/>
            <person name="Pickel B."/>
            <person name="Atanasova L."/>
            <person name="Karlsson M."/>
            <person name="Huettel B."/>
            <person name="Barry K.W."/>
            <person name="Haridas S."/>
            <person name="Chen C."/>
            <person name="Bauer D."/>
            <person name="Andreopoulos W."/>
            <person name="Pangilinan J."/>
            <person name="LaButti K."/>
            <person name="Riley R."/>
            <person name="Lipzen A."/>
            <person name="Clum A."/>
            <person name="Drula E."/>
            <person name="Henrissat B."/>
            <person name="Kohler A."/>
            <person name="Grigoriev I.V."/>
            <person name="Martin F.M."/>
            <person name="Hacquard S."/>
        </authorList>
    </citation>
    <scope>NUCLEOTIDE SEQUENCE</scope>
    <source>
        <strain evidence="2">MPI-CAGE-AT-0021</strain>
    </source>
</reference>
<sequence>MASNTQTAPTDQTDLRVASTKEHRARFTRLTQTLLSISSNDCDLALIQITWSFRKHLTKPRRQIPSRLQSVLFNFRTGKSDDSTEARLYRQGASRAVNAFCAALQEVPVAQGSMNDRETAVSKHGGHHAVQAFRAADIGKDGDIGKATSLISEYGGTQALTMYAIATASDDKFSTQVENLSDGSIYCLLDCISNVDLHRDVSFMIETLFRQKKKPQWIPKNKHIGRLSRTGRQRRDHRLPGLNQQVITRNVAQRRLSEVDTIDASHLERLDTTQSQPASRALGRVSTPPPALSFDTGSIQPNPLDHWFTRDMAADDASQAPVPAEGSQVLASHCLGLLETNLNELTEQNFHFLFP</sequence>
<evidence type="ECO:0000313" key="2">
    <source>
        <dbReference type="EMBL" id="KAH7123395.1"/>
    </source>
</evidence>
<organism evidence="2 3">
    <name type="scientific">Dactylonectria estremocensis</name>
    <dbReference type="NCBI Taxonomy" id="1079267"/>
    <lineage>
        <taxon>Eukaryota</taxon>
        <taxon>Fungi</taxon>
        <taxon>Dikarya</taxon>
        <taxon>Ascomycota</taxon>
        <taxon>Pezizomycotina</taxon>
        <taxon>Sordariomycetes</taxon>
        <taxon>Hypocreomycetidae</taxon>
        <taxon>Hypocreales</taxon>
        <taxon>Nectriaceae</taxon>
        <taxon>Dactylonectria</taxon>
    </lineage>
</organism>
<comment type="caution">
    <text evidence="2">The sequence shown here is derived from an EMBL/GenBank/DDBJ whole genome shotgun (WGS) entry which is preliminary data.</text>
</comment>
<feature type="region of interest" description="Disordered" evidence="1">
    <location>
        <begin position="270"/>
        <end position="299"/>
    </location>
</feature>
<dbReference type="Proteomes" id="UP000717696">
    <property type="component" value="Unassembled WGS sequence"/>
</dbReference>
<keyword evidence="3" id="KW-1185">Reference proteome</keyword>
<evidence type="ECO:0000313" key="3">
    <source>
        <dbReference type="Proteomes" id="UP000717696"/>
    </source>
</evidence>
<name>A0A9P9ILB8_9HYPO</name>
<dbReference type="OrthoDB" id="5106224at2759"/>
<dbReference type="EMBL" id="JAGMUU010000025">
    <property type="protein sequence ID" value="KAH7123395.1"/>
    <property type="molecule type" value="Genomic_DNA"/>
</dbReference>
<dbReference type="AlphaFoldDB" id="A0A9P9ILB8"/>
<accession>A0A9P9ILB8</accession>
<protein>
    <submittedName>
        <fullName evidence="2">Uncharacterized protein</fullName>
    </submittedName>
</protein>